<protein>
    <submittedName>
        <fullName evidence="2">Uncharacterized protein</fullName>
    </submittedName>
</protein>
<feature type="region of interest" description="Disordered" evidence="1">
    <location>
        <begin position="31"/>
        <end position="64"/>
    </location>
</feature>
<organism evidence="2 3">
    <name type="scientific">Sinosporangium album</name>
    <dbReference type="NCBI Taxonomy" id="504805"/>
    <lineage>
        <taxon>Bacteria</taxon>
        <taxon>Bacillati</taxon>
        <taxon>Actinomycetota</taxon>
        <taxon>Actinomycetes</taxon>
        <taxon>Streptosporangiales</taxon>
        <taxon>Streptosporangiaceae</taxon>
        <taxon>Sinosporangium</taxon>
    </lineage>
</organism>
<evidence type="ECO:0000256" key="1">
    <source>
        <dbReference type="SAM" id="MobiDB-lite"/>
    </source>
</evidence>
<dbReference type="RefSeq" id="WP_093174157.1">
    <property type="nucleotide sequence ID" value="NZ_FNCN01000034.1"/>
</dbReference>
<reference evidence="2 3" key="1">
    <citation type="submission" date="2016-10" db="EMBL/GenBank/DDBJ databases">
        <authorList>
            <person name="de Groot N.N."/>
        </authorList>
    </citation>
    <scope>NUCLEOTIDE SEQUENCE [LARGE SCALE GENOMIC DNA]</scope>
    <source>
        <strain evidence="2 3">CPCC 201354</strain>
    </source>
</reference>
<dbReference type="Proteomes" id="UP000198923">
    <property type="component" value="Unassembled WGS sequence"/>
</dbReference>
<proteinExistence type="predicted"/>
<dbReference type="EMBL" id="FNCN01000034">
    <property type="protein sequence ID" value="SDI11094.1"/>
    <property type="molecule type" value="Genomic_DNA"/>
</dbReference>
<dbReference type="NCBIfam" id="NF041721">
    <property type="entry name" value="phane_AmcA_1"/>
    <property type="match status" value="1"/>
</dbReference>
<gene>
    <name evidence="2" type="ORF">SAMN05421505_13439</name>
</gene>
<evidence type="ECO:0000313" key="3">
    <source>
        <dbReference type="Proteomes" id="UP000198923"/>
    </source>
</evidence>
<keyword evidence="3" id="KW-1185">Reference proteome</keyword>
<sequence length="64" mass="7277">MTVLEFLAATDSDAVRDLIRCHTSGNTVQAPVQAKFDNRPSWDNWAKSPGPFDNRPSWDNWSKK</sequence>
<dbReference type="STRING" id="504805.SAMN05421505_13439"/>
<dbReference type="OrthoDB" id="4317156at2"/>
<dbReference type="AlphaFoldDB" id="A0A1G8HWW1"/>
<accession>A0A1G8HWW1</accession>
<name>A0A1G8HWW1_9ACTN</name>
<evidence type="ECO:0000313" key="2">
    <source>
        <dbReference type="EMBL" id="SDI11094.1"/>
    </source>
</evidence>